<dbReference type="RefSeq" id="WP_261695655.1">
    <property type="nucleotide sequence ID" value="NZ_CP104694.1"/>
</dbReference>
<accession>A0ABY6BJA5</accession>
<protein>
    <recommendedName>
        <fullName evidence="3">Lipoprotein</fullName>
    </recommendedName>
</protein>
<dbReference type="Proteomes" id="UP001064632">
    <property type="component" value="Chromosome"/>
</dbReference>
<evidence type="ECO:0000313" key="2">
    <source>
        <dbReference type="Proteomes" id="UP001064632"/>
    </source>
</evidence>
<gene>
    <name evidence="1" type="ORF">N4264_03320</name>
</gene>
<evidence type="ECO:0000313" key="1">
    <source>
        <dbReference type="EMBL" id="UXI68696.1"/>
    </source>
</evidence>
<name>A0ABY6BJA5_9GAMM</name>
<dbReference type="EMBL" id="CP104694">
    <property type="protein sequence ID" value="UXI68696.1"/>
    <property type="molecule type" value="Genomic_DNA"/>
</dbReference>
<organism evidence="1 2">
    <name type="scientific">Tahibacter amnicola</name>
    <dbReference type="NCBI Taxonomy" id="2976241"/>
    <lineage>
        <taxon>Bacteria</taxon>
        <taxon>Pseudomonadati</taxon>
        <taxon>Pseudomonadota</taxon>
        <taxon>Gammaproteobacteria</taxon>
        <taxon>Lysobacterales</taxon>
        <taxon>Rhodanobacteraceae</taxon>
        <taxon>Tahibacter</taxon>
    </lineage>
</organism>
<reference evidence="1" key="1">
    <citation type="submission" date="2022-09" db="EMBL/GenBank/DDBJ databases">
        <title>Tahibacter sp. nov., isolated from a fresh water.</title>
        <authorList>
            <person name="Baek J.H."/>
            <person name="Lee J.K."/>
            <person name="Kim J.M."/>
            <person name="Jeon C.O."/>
        </authorList>
    </citation>
    <scope>NUCLEOTIDE SEQUENCE</scope>
    <source>
        <strain evidence="1">W38</strain>
    </source>
</reference>
<proteinExistence type="predicted"/>
<evidence type="ECO:0008006" key="3">
    <source>
        <dbReference type="Google" id="ProtNLM"/>
    </source>
</evidence>
<keyword evidence="2" id="KW-1185">Reference proteome</keyword>
<sequence>MQRNRFWLFLLLPILVLLMAARQAPLVNPDPIAIPAGITDTQVSKAVKQALVARGWSVAEEKAGDIKATLHLRDHVARIDITWDKRQIHITYLGSENLKYEEKGGTRYIHKNYLGWIQNLVTDINGNLVLLSS</sequence>